<sequence length="636" mass="67814">MVKRYLSVISLAEARALVETAFSAVPGIVRIPVNPGAVGKITAESIFARFSVPAIHLSAMDGIAVRSADTVGASEQRPVTLPDAARVNTGNIVPPGYDAVVMIEDVWVGSKSDDVSGSAPVERRDGETYTVRKPVSPWQHIRPVGEDIGESEMILPRGHRIRPHDLGALANYGVTEVAVMNLRAGLIPTGSELVPAGEMPPPGKVVESNTLMAAAVLAEAGVEAHRYGIVPDDYGMIRDAIRRGVAENDILFVSAGSSAGTRDYTADVIADLGEVLAHGVAIKPGKPVIIGRIEGKPVIGLPGYPLAAATVLREIVMPLVARYGMPVRDPDHVEARLTTSLHSDIGTDEFVLLSTGRIGGRWVAVPQSRGAGVQMSAVRANGYMQIPSQKEGAEAGEAVDVRLTVPHAEAEEAVLVTGSHDPALDYLADLVRPRGVDIHSTHVGSMGGVIALKKQECHAAPMHLLAPDGTYNIHYLERYMPGADLVLLCVAERQQGIISRDGLGFEELPGRTFVNRQRGSGTRMLLDHHLAEHGIDPGLIPGYEREVTTHLAVALAVRTGEVDAGMGVYSAAKALDLAFVPVATERYELAMHREMLDDPRIAALIETVSSEAFRKILRDLGGYETAGTGVLRELRE</sequence>
<protein>
    <submittedName>
        <fullName evidence="4">Molybdopterin biosynthesis protein</fullName>
    </submittedName>
</protein>
<accession>A0AAX3E7B6</accession>
<dbReference type="NCBIfam" id="TIGR00177">
    <property type="entry name" value="molyb_syn"/>
    <property type="match status" value="1"/>
</dbReference>
<evidence type="ECO:0000313" key="4">
    <source>
        <dbReference type="EMBL" id="UYU17786.1"/>
    </source>
</evidence>
<evidence type="ECO:0000256" key="1">
    <source>
        <dbReference type="ARBA" id="ARBA00005046"/>
    </source>
</evidence>
<dbReference type="PROSITE" id="PS01079">
    <property type="entry name" value="MOCF_BIOSYNTHESIS_2"/>
    <property type="match status" value="1"/>
</dbReference>
<dbReference type="InterPro" id="IPR001453">
    <property type="entry name" value="MoaB/Mog_dom"/>
</dbReference>
<dbReference type="EMBL" id="CP109831">
    <property type="protein sequence ID" value="UYU17786.1"/>
    <property type="molecule type" value="Genomic_DNA"/>
</dbReference>
<dbReference type="InterPro" id="IPR005110">
    <property type="entry name" value="MoeA_linker/N"/>
</dbReference>
<dbReference type="InterPro" id="IPR036425">
    <property type="entry name" value="MoaB/Mog-like_dom_sf"/>
</dbReference>
<dbReference type="AlphaFoldDB" id="A0AAX3E7B6"/>
<evidence type="ECO:0000313" key="5">
    <source>
        <dbReference type="Proteomes" id="UP001156196"/>
    </source>
</evidence>
<dbReference type="InterPro" id="IPR024370">
    <property type="entry name" value="PBP_domain"/>
</dbReference>
<dbReference type="Gene3D" id="3.90.105.10">
    <property type="entry name" value="Molybdopterin biosynthesis moea protein, domain 2"/>
    <property type="match status" value="1"/>
</dbReference>
<dbReference type="SMART" id="SM00852">
    <property type="entry name" value="MoCF_biosynth"/>
    <property type="match status" value="1"/>
</dbReference>
<dbReference type="GO" id="GO:0061599">
    <property type="term" value="F:molybdopterin molybdotransferase activity"/>
    <property type="evidence" value="ECO:0007669"/>
    <property type="project" value="TreeGrafter"/>
</dbReference>
<dbReference type="SUPFAM" id="SSF63867">
    <property type="entry name" value="MoeA C-terminal domain-like"/>
    <property type="match status" value="1"/>
</dbReference>
<name>A0AAX3E7B6_9EURY</name>
<dbReference type="InterPro" id="IPR005111">
    <property type="entry name" value="MoeA_C_domain_IV"/>
</dbReference>
<dbReference type="RefSeq" id="WP_011843248.1">
    <property type="nucleotide sequence ID" value="NZ_CP109831.1"/>
</dbReference>
<dbReference type="Gene3D" id="2.40.340.10">
    <property type="entry name" value="MoeA, C-terminal, domain IV"/>
    <property type="match status" value="1"/>
</dbReference>
<feature type="domain" description="MoaB/Mog" evidence="3">
    <location>
        <begin position="185"/>
        <end position="322"/>
    </location>
</feature>
<dbReference type="KEGG" id="msum:OH143_08720"/>
<dbReference type="SUPFAM" id="SSF53850">
    <property type="entry name" value="Periplasmic binding protein-like II"/>
    <property type="match status" value="1"/>
</dbReference>
<dbReference type="InterPro" id="IPR036688">
    <property type="entry name" value="MoeA_C_domain_IV_sf"/>
</dbReference>
<dbReference type="GeneID" id="4846371"/>
<evidence type="ECO:0000256" key="2">
    <source>
        <dbReference type="ARBA" id="ARBA00023150"/>
    </source>
</evidence>
<dbReference type="Pfam" id="PF12727">
    <property type="entry name" value="PBP_like"/>
    <property type="match status" value="1"/>
</dbReference>
<dbReference type="PANTHER" id="PTHR10192">
    <property type="entry name" value="MOLYBDOPTERIN BIOSYNTHESIS PROTEIN"/>
    <property type="match status" value="1"/>
</dbReference>
<dbReference type="InterPro" id="IPR008284">
    <property type="entry name" value="MoCF_biosynth_CS"/>
</dbReference>
<dbReference type="GO" id="GO:0006777">
    <property type="term" value="P:Mo-molybdopterin cofactor biosynthetic process"/>
    <property type="evidence" value="ECO:0007669"/>
    <property type="project" value="UniProtKB-KW"/>
</dbReference>
<dbReference type="Proteomes" id="UP001156196">
    <property type="component" value="Chromosome"/>
</dbReference>
<dbReference type="Pfam" id="PF03454">
    <property type="entry name" value="MoeA_C"/>
    <property type="match status" value="1"/>
</dbReference>
<dbReference type="Pfam" id="PF00994">
    <property type="entry name" value="MoCF_biosynth"/>
    <property type="match status" value="1"/>
</dbReference>
<dbReference type="Gene3D" id="3.40.980.10">
    <property type="entry name" value="MoaB/Mog-like domain"/>
    <property type="match status" value="1"/>
</dbReference>
<proteinExistence type="predicted"/>
<dbReference type="GeneID" id="76730970"/>
<keyword evidence="5" id="KW-1185">Reference proteome</keyword>
<dbReference type="Gene3D" id="3.40.190.10">
    <property type="entry name" value="Periplasmic binding protein-like II"/>
    <property type="match status" value="1"/>
</dbReference>
<dbReference type="Gene3D" id="2.170.190.11">
    <property type="entry name" value="Molybdopterin biosynthesis moea protein, domain 3"/>
    <property type="match status" value="1"/>
</dbReference>
<dbReference type="SUPFAM" id="SSF63882">
    <property type="entry name" value="MoeA N-terminal region -like"/>
    <property type="match status" value="1"/>
</dbReference>
<dbReference type="InterPro" id="IPR038987">
    <property type="entry name" value="MoeA-like"/>
</dbReference>
<dbReference type="InterPro" id="IPR036135">
    <property type="entry name" value="MoeA_linker/N_sf"/>
</dbReference>
<evidence type="ECO:0000259" key="3">
    <source>
        <dbReference type="SMART" id="SM00852"/>
    </source>
</evidence>
<dbReference type="GO" id="GO:0005829">
    <property type="term" value="C:cytosol"/>
    <property type="evidence" value="ECO:0007669"/>
    <property type="project" value="TreeGrafter"/>
</dbReference>
<dbReference type="PANTHER" id="PTHR10192:SF16">
    <property type="entry name" value="MOLYBDOPTERIN MOLYBDENUMTRANSFERASE"/>
    <property type="match status" value="1"/>
</dbReference>
<gene>
    <name evidence="4" type="ORF">OH143_08720</name>
</gene>
<dbReference type="NCBIfam" id="NF011068">
    <property type="entry name" value="PRK14498.1"/>
    <property type="match status" value="1"/>
</dbReference>
<reference evidence="4" key="1">
    <citation type="submission" date="2022-10" db="EMBL/GenBank/DDBJ databases">
        <title>Complete genome of Methanoculleus submarinus DSM 15122.</title>
        <authorList>
            <person name="Chen S.-C."/>
            <person name="Lai S.-J."/>
            <person name="You Y.-T."/>
        </authorList>
    </citation>
    <scope>NUCLEOTIDE SEQUENCE</scope>
    <source>
        <strain evidence="4">DSM 15122</strain>
    </source>
</reference>
<dbReference type="Pfam" id="PF03453">
    <property type="entry name" value="MoeA_N"/>
    <property type="match status" value="1"/>
</dbReference>
<dbReference type="SUPFAM" id="SSF53218">
    <property type="entry name" value="Molybdenum cofactor biosynthesis proteins"/>
    <property type="match status" value="1"/>
</dbReference>
<comment type="pathway">
    <text evidence="1">Cofactor biosynthesis; molybdopterin biosynthesis.</text>
</comment>
<organism evidence="4 5">
    <name type="scientific">Methanoculleus submarinus</name>
    <dbReference type="NCBI Taxonomy" id="204050"/>
    <lineage>
        <taxon>Archaea</taxon>
        <taxon>Methanobacteriati</taxon>
        <taxon>Methanobacteriota</taxon>
        <taxon>Stenosarchaea group</taxon>
        <taxon>Methanomicrobia</taxon>
        <taxon>Methanomicrobiales</taxon>
        <taxon>Methanomicrobiaceae</taxon>
        <taxon>Methanoculleus</taxon>
    </lineage>
</organism>
<dbReference type="CDD" id="cd00887">
    <property type="entry name" value="MoeA"/>
    <property type="match status" value="1"/>
</dbReference>
<keyword evidence="2" id="KW-0501">Molybdenum cofactor biosynthesis</keyword>